<dbReference type="GO" id="GO:0071972">
    <property type="term" value="F:peptidoglycan L,D-transpeptidase activity"/>
    <property type="evidence" value="ECO:0007669"/>
    <property type="project" value="TreeGrafter"/>
</dbReference>
<dbReference type="CDD" id="cd00118">
    <property type="entry name" value="LysM"/>
    <property type="match status" value="1"/>
</dbReference>
<dbReference type="InterPro" id="IPR038063">
    <property type="entry name" value="Transpep_catalytic_dom"/>
</dbReference>
<evidence type="ECO:0000256" key="5">
    <source>
        <dbReference type="ARBA" id="ARBA00022801"/>
    </source>
</evidence>
<gene>
    <name evidence="12" type="ORF">CHUV0807_2135</name>
</gene>
<feature type="active site" description="Proton donor/acceptor" evidence="9">
    <location>
        <position position="188"/>
    </location>
</feature>
<dbReference type="InterPro" id="IPR005490">
    <property type="entry name" value="LD_TPept_cat_dom"/>
</dbReference>
<reference evidence="13" key="1">
    <citation type="submission" date="2016-04" db="EMBL/GenBank/DDBJ databases">
        <authorList>
            <person name="Tagini F."/>
        </authorList>
    </citation>
    <scope>NUCLEOTIDE SEQUENCE [LARGE SCALE GENOMIC DNA]</scope>
    <source>
        <strain evidence="13">CHUV0807</strain>
    </source>
</reference>
<keyword evidence="5" id="KW-0378">Hydrolase</keyword>
<accession>A0A1C3H6E3</accession>
<dbReference type="InterPro" id="IPR050979">
    <property type="entry name" value="LD-transpeptidase"/>
</dbReference>
<evidence type="ECO:0000256" key="7">
    <source>
        <dbReference type="ARBA" id="ARBA00022984"/>
    </source>
</evidence>
<dbReference type="RefSeq" id="WP_079541786.1">
    <property type="nucleotide sequence ID" value="NZ_FKLO01000073.1"/>
</dbReference>
<keyword evidence="8 9" id="KW-0961">Cell wall biogenesis/degradation</keyword>
<keyword evidence="10" id="KW-0732">Signal</keyword>
<evidence type="ECO:0000256" key="4">
    <source>
        <dbReference type="ARBA" id="ARBA00022679"/>
    </source>
</evidence>
<evidence type="ECO:0000256" key="9">
    <source>
        <dbReference type="PROSITE-ProRule" id="PRU01373"/>
    </source>
</evidence>
<dbReference type="CDD" id="cd16913">
    <property type="entry name" value="YkuD_like"/>
    <property type="match status" value="1"/>
</dbReference>
<keyword evidence="3" id="KW-0328">Glycosyltransferase</keyword>
<dbReference type="EMBL" id="FKLO01000073">
    <property type="protein sequence ID" value="SAM70050.1"/>
    <property type="molecule type" value="Genomic_DNA"/>
</dbReference>
<evidence type="ECO:0000313" key="13">
    <source>
        <dbReference type="Proteomes" id="UP000190837"/>
    </source>
</evidence>
<feature type="active site" description="Nucleophile" evidence="9">
    <location>
        <position position="204"/>
    </location>
</feature>
<dbReference type="PROSITE" id="PS52029">
    <property type="entry name" value="LD_TPASE"/>
    <property type="match status" value="1"/>
</dbReference>
<feature type="chain" id="PRO_5008674912" evidence="10">
    <location>
        <begin position="21"/>
        <end position="300"/>
    </location>
</feature>
<dbReference type="AlphaFoldDB" id="A0A1C3H6E3"/>
<dbReference type="GO" id="GO:0005576">
    <property type="term" value="C:extracellular region"/>
    <property type="evidence" value="ECO:0007669"/>
    <property type="project" value="TreeGrafter"/>
</dbReference>
<keyword evidence="4" id="KW-0808">Transferase</keyword>
<dbReference type="UniPathway" id="UPA00219"/>
<comment type="pathway">
    <text evidence="1 9">Cell wall biogenesis; peptidoglycan biosynthesis.</text>
</comment>
<evidence type="ECO:0000256" key="8">
    <source>
        <dbReference type="ARBA" id="ARBA00023316"/>
    </source>
</evidence>
<protein>
    <submittedName>
        <fullName evidence="12">ErfK/YbiS/YcfS/YnhG family protein</fullName>
    </submittedName>
</protein>
<proteinExistence type="inferred from homology"/>
<sequence>MKLHKIAALAAALIAATAQAEKYELPPPDVTVIGQIQQISARKGETFAEIGREYGIGYDAMEHANQGLDGLYLQDGDQILLPTRFILPDAPREGIVINLPEMRLYYYPPGQNVVHVFAIGIGREGWATPKGILSIADKRANPTWTPPASIRAEHAANGDPLPAVVPAGPDNPLGLFAMRLSNPSYLLHGTNKPEGVGMRVSHGCIRLYPEGIEELFGMVAPGTKVNIINQPMKVGWFGDSMYLEFHSPLGEDARTLEQNISEARDTVQRSIASRGLQVSNDLIDAVVREETGLPVEVAYR</sequence>
<evidence type="ECO:0000313" key="12">
    <source>
        <dbReference type="EMBL" id="SAM70050.1"/>
    </source>
</evidence>
<dbReference type="InterPro" id="IPR018392">
    <property type="entry name" value="LysM"/>
</dbReference>
<feature type="domain" description="L,D-TPase catalytic" evidence="11">
    <location>
        <begin position="93"/>
        <end position="228"/>
    </location>
</feature>
<dbReference type="GO" id="GO:0016757">
    <property type="term" value="F:glycosyltransferase activity"/>
    <property type="evidence" value="ECO:0007669"/>
    <property type="project" value="UniProtKB-KW"/>
</dbReference>
<name>A0A1C3H6E3_9GAMM</name>
<feature type="signal peptide" evidence="10">
    <location>
        <begin position="1"/>
        <end position="20"/>
    </location>
</feature>
<dbReference type="SUPFAM" id="SSF141523">
    <property type="entry name" value="L,D-transpeptidase catalytic domain-like"/>
    <property type="match status" value="1"/>
</dbReference>
<evidence type="ECO:0000256" key="2">
    <source>
        <dbReference type="ARBA" id="ARBA00005992"/>
    </source>
</evidence>
<evidence type="ECO:0000259" key="11">
    <source>
        <dbReference type="PROSITE" id="PS52029"/>
    </source>
</evidence>
<dbReference type="Gene3D" id="2.40.440.10">
    <property type="entry name" value="L,D-transpeptidase catalytic domain-like"/>
    <property type="match status" value="1"/>
</dbReference>
<dbReference type="GO" id="GO:0008360">
    <property type="term" value="P:regulation of cell shape"/>
    <property type="evidence" value="ECO:0007669"/>
    <property type="project" value="UniProtKB-UniRule"/>
</dbReference>
<comment type="similarity">
    <text evidence="2">Belongs to the YkuD family.</text>
</comment>
<evidence type="ECO:0000256" key="10">
    <source>
        <dbReference type="SAM" id="SignalP"/>
    </source>
</evidence>
<dbReference type="Proteomes" id="UP000190837">
    <property type="component" value="Unassembled WGS sequence"/>
</dbReference>
<keyword evidence="6 9" id="KW-0133">Cell shape</keyword>
<evidence type="ECO:0000256" key="1">
    <source>
        <dbReference type="ARBA" id="ARBA00004752"/>
    </source>
</evidence>
<keyword evidence="7 9" id="KW-0573">Peptidoglycan synthesis</keyword>
<dbReference type="PANTHER" id="PTHR30582">
    <property type="entry name" value="L,D-TRANSPEPTIDASE"/>
    <property type="match status" value="1"/>
</dbReference>
<dbReference type="GO" id="GO:0071555">
    <property type="term" value="P:cell wall organization"/>
    <property type="evidence" value="ECO:0007669"/>
    <property type="project" value="UniProtKB-UniRule"/>
</dbReference>
<dbReference type="GO" id="GO:0018104">
    <property type="term" value="P:peptidoglycan-protein cross-linking"/>
    <property type="evidence" value="ECO:0007669"/>
    <property type="project" value="TreeGrafter"/>
</dbReference>
<dbReference type="PANTHER" id="PTHR30582:SF24">
    <property type="entry name" value="L,D-TRANSPEPTIDASE ERFK_SRFK-RELATED"/>
    <property type="match status" value="1"/>
</dbReference>
<evidence type="ECO:0000256" key="3">
    <source>
        <dbReference type="ARBA" id="ARBA00022676"/>
    </source>
</evidence>
<evidence type="ECO:0000256" key="6">
    <source>
        <dbReference type="ARBA" id="ARBA00022960"/>
    </source>
</evidence>
<dbReference type="Pfam" id="PF03734">
    <property type="entry name" value="YkuD"/>
    <property type="match status" value="1"/>
</dbReference>
<organism evidence="12 13">
    <name type="scientific">Cardiobacterium hominis</name>
    <dbReference type="NCBI Taxonomy" id="2718"/>
    <lineage>
        <taxon>Bacteria</taxon>
        <taxon>Pseudomonadati</taxon>
        <taxon>Pseudomonadota</taxon>
        <taxon>Gammaproteobacteria</taxon>
        <taxon>Cardiobacteriales</taxon>
        <taxon>Cardiobacteriaceae</taxon>
        <taxon>Cardiobacterium</taxon>
    </lineage>
</organism>